<protein>
    <submittedName>
        <fullName evidence="9">MFS transporter</fullName>
    </submittedName>
</protein>
<evidence type="ECO:0000256" key="2">
    <source>
        <dbReference type="ARBA" id="ARBA00022448"/>
    </source>
</evidence>
<dbReference type="PANTHER" id="PTHR23517">
    <property type="entry name" value="RESISTANCE PROTEIN MDTM, PUTATIVE-RELATED-RELATED"/>
    <property type="match status" value="1"/>
</dbReference>
<keyword evidence="3" id="KW-1003">Cell membrane</keyword>
<evidence type="ECO:0000256" key="4">
    <source>
        <dbReference type="ARBA" id="ARBA00022692"/>
    </source>
</evidence>
<dbReference type="SUPFAM" id="SSF103473">
    <property type="entry name" value="MFS general substrate transporter"/>
    <property type="match status" value="1"/>
</dbReference>
<feature type="transmembrane region" description="Helical" evidence="7">
    <location>
        <begin position="204"/>
        <end position="229"/>
    </location>
</feature>
<keyword evidence="2" id="KW-0813">Transport</keyword>
<dbReference type="PROSITE" id="PS50850">
    <property type="entry name" value="MFS"/>
    <property type="match status" value="1"/>
</dbReference>
<dbReference type="InterPro" id="IPR050171">
    <property type="entry name" value="MFS_Transporters"/>
</dbReference>
<evidence type="ECO:0000256" key="3">
    <source>
        <dbReference type="ARBA" id="ARBA00022475"/>
    </source>
</evidence>
<reference evidence="9 10" key="1">
    <citation type="submission" date="2020-05" db="EMBL/GenBank/DDBJ databases">
        <title>Horizontal transmission and recombination maintain forever young bacterial symbiont genomes.</title>
        <authorList>
            <person name="Russell S.L."/>
            <person name="Pepper-Tunick E."/>
            <person name="Svedberg J."/>
            <person name="Byrne A."/>
            <person name="Ruelas Castillo J."/>
            <person name="Vollmers C."/>
            <person name="Beinart R.A."/>
            <person name="Corbett-Detig R."/>
        </authorList>
    </citation>
    <scope>NUCLEOTIDE SEQUENCE [LARGE SCALE GENOMIC DNA]</scope>
    <source>
        <strain evidence="9">JDF_Ridge</strain>
    </source>
</reference>
<comment type="subcellular location">
    <subcellularLocation>
        <location evidence="1">Cell membrane</location>
        <topology evidence="1">Multi-pass membrane protein</topology>
    </subcellularLocation>
</comment>
<dbReference type="InterPro" id="IPR036259">
    <property type="entry name" value="MFS_trans_sf"/>
</dbReference>
<dbReference type="Proteomes" id="UP000509429">
    <property type="component" value="Chromosome"/>
</dbReference>
<evidence type="ECO:0000256" key="5">
    <source>
        <dbReference type="ARBA" id="ARBA00022989"/>
    </source>
</evidence>
<feature type="transmembrane region" description="Helical" evidence="7">
    <location>
        <begin position="12"/>
        <end position="31"/>
    </location>
</feature>
<evidence type="ECO:0000256" key="1">
    <source>
        <dbReference type="ARBA" id="ARBA00004651"/>
    </source>
</evidence>
<dbReference type="InterPro" id="IPR011701">
    <property type="entry name" value="MFS"/>
</dbReference>
<keyword evidence="4 7" id="KW-0812">Transmembrane</keyword>
<feature type="transmembrane region" description="Helical" evidence="7">
    <location>
        <begin position="43"/>
        <end position="63"/>
    </location>
</feature>
<feature type="domain" description="Major facilitator superfamily (MFS) profile" evidence="8">
    <location>
        <begin position="8"/>
        <end position="384"/>
    </location>
</feature>
<feature type="transmembrane region" description="Helical" evidence="7">
    <location>
        <begin position="131"/>
        <end position="155"/>
    </location>
</feature>
<evidence type="ECO:0000256" key="6">
    <source>
        <dbReference type="ARBA" id="ARBA00023136"/>
    </source>
</evidence>
<organism evidence="9 10">
    <name type="scientific">Candidatus Ruthia endofausta</name>
    <dbReference type="NCBI Taxonomy" id="2738852"/>
    <lineage>
        <taxon>Bacteria</taxon>
        <taxon>Pseudomonadati</taxon>
        <taxon>Pseudomonadota</taxon>
        <taxon>Gammaproteobacteria</taxon>
        <taxon>Candidatus Pseudothioglobaceae</taxon>
        <taxon>Candidatus Ruthturnera</taxon>
    </lineage>
</organism>
<feature type="transmembrane region" description="Helical" evidence="7">
    <location>
        <begin position="359"/>
        <end position="378"/>
    </location>
</feature>
<dbReference type="GO" id="GO:0022857">
    <property type="term" value="F:transmembrane transporter activity"/>
    <property type="evidence" value="ECO:0007669"/>
    <property type="project" value="InterPro"/>
</dbReference>
<feature type="transmembrane region" description="Helical" evidence="7">
    <location>
        <begin position="296"/>
        <end position="319"/>
    </location>
</feature>
<dbReference type="AlphaFoldDB" id="A0A6N0HNW8"/>
<gene>
    <name evidence="9" type="ORF">HUE58_02285</name>
</gene>
<proteinExistence type="predicted"/>
<feature type="transmembrane region" description="Helical" evidence="7">
    <location>
        <begin position="331"/>
        <end position="353"/>
    </location>
</feature>
<feature type="transmembrane region" description="Helical" evidence="7">
    <location>
        <begin position="241"/>
        <end position="262"/>
    </location>
</feature>
<sequence>MNKQERTFAFKISLIMSTRMLGLFMIFPIFSVYASEYTSTTPYLIGLSIGIYGLTQALLQIPFGYLSDKYGRKPMLIIGLVIFFIGSVVAASSTDIIGIVIGRALQGAGAISAVLMAFLADFVSENQRSKANAFVGVQIGIAFMLALLLGPIISVSLGISGLFWVIALLSVVALIIVSTLPNAKPKEQYALSIANIRKVLNIDLLLLDFSVFALHLILTCSFIAMPIFLKESNIVDIKDSWQIYLPIIILSFIGMLPMVILASKYQKIKPVFLSAIALLIISQILFYQIQLTYTSFFTLLTLFFIAFNALEAILPSLIASSTSADKRGLAMGLYATSQFLGAFVGGILGGWIYNISNLNSVFLSTTFVAVIWWIIILITKQKTPIKQATEN</sequence>
<dbReference type="PANTHER" id="PTHR23517:SF2">
    <property type="entry name" value="MULTIDRUG RESISTANCE PROTEIN MDTH"/>
    <property type="match status" value="1"/>
</dbReference>
<dbReference type="CDD" id="cd17472">
    <property type="entry name" value="MFS_YajR_like"/>
    <property type="match status" value="1"/>
</dbReference>
<feature type="transmembrane region" description="Helical" evidence="7">
    <location>
        <begin position="271"/>
        <end position="290"/>
    </location>
</feature>
<dbReference type="GO" id="GO:0005886">
    <property type="term" value="C:plasma membrane"/>
    <property type="evidence" value="ECO:0007669"/>
    <property type="project" value="UniProtKB-SubCell"/>
</dbReference>
<accession>A0A6N0HNW8</accession>
<feature type="transmembrane region" description="Helical" evidence="7">
    <location>
        <begin position="107"/>
        <end position="124"/>
    </location>
</feature>
<dbReference type="Pfam" id="PF07690">
    <property type="entry name" value="MFS_1"/>
    <property type="match status" value="1"/>
</dbReference>
<keyword evidence="6 7" id="KW-0472">Membrane</keyword>
<dbReference type="InterPro" id="IPR020846">
    <property type="entry name" value="MFS_dom"/>
</dbReference>
<evidence type="ECO:0000256" key="7">
    <source>
        <dbReference type="SAM" id="Phobius"/>
    </source>
</evidence>
<evidence type="ECO:0000313" key="9">
    <source>
        <dbReference type="EMBL" id="QKQ24013.1"/>
    </source>
</evidence>
<evidence type="ECO:0000259" key="8">
    <source>
        <dbReference type="PROSITE" id="PS50850"/>
    </source>
</evidence>
<dbReference type="Gene3D" id="1.20.1250.20">
    <property type="entry name" value="MFS general substrate transporter like domains"/>
    <property type="match status" value="1"/>
</dbReference>
<dbReference type="KEGG" id="reo:HUE58_02285"/>
<keyword evidence="5 7" id="KW-1133">Transmembrane helix</keyword>
<dbReference type="EMBL" id="CP054490">
    <property type="protein sequence ID" value="QKQ24013.1"/>
    <property type="molecule type" value="Genomic_DNA"/>
</dbReference>
<name>A0A6N0HNW8_9GAMM</name>
<feature type="transmembrane region" description="Helical" evidence="7">
    <location>
        <begin position="161"/>
        <end position="183"/>
    </location>
</feature>
<evidence type="ECO:0000313" key="10">
    <source>
        <dbReference type="Proteomes" id="UP000509429"/>
    </source>
</evidence>
<keyword evidence="10" id="KW-1185">Reference proteome</keyword>
<feature type="transmembrane region" description="Helical" evidence="7">
    <location>
        <begin position="75"/>
        <end position="101"/>
    </location>
</feature>